<sequence length="76" mass="9107">MVANPVWVNRKKLVKAVPRKVPAVLKEIAGFNTEMKWKKRYNLELKIEKSIRLFDQEESLIKQQEFDGTYWNNLKE</sequence>
<gene>
    <name evidence="1" type="ORF">GMARGA_LOCUS7726</name>
</gene>
<dbReference type="Proteomes" id="UP000789901">
    <property type="component" value="Unassembled WGS sequence"/>
</dbReference>
<dbReference type="EMBL" id="CAJVQB010003820">
    <property type="protein sequence ID" value="CAG8618636.1"/>
    <property type="molecule type" value="Genomic_DNA"/>
</dbReference>
<protein>
    <submittedName>
        <fullName evidence="1">27869_t:CDS:1</fullName>
    </submittedName>
</protein>
<organism evidence="1 2">
    <name type="scientific">Gigaspora margarita</name>
    <dbReference type="NCBI Taxonomy" id="4874"/>
    <lineage>
        <taxon>Eukaryota</taxon>
        <taxon>Fungi</taxon>
        <taxon>Fungi incertae sedis</taxon>
        <taxon>Mucoromycota</taxon>
        <taxon>Glomeromycotina</taxon>
        <taxon>Glomeromycetes</taxon>
        <taxon>Diversisporales</taxon>
        <taxon>Gigasporaceae</taxon>
        <taxon>Gigaspora</taxon>
    </lineage>
</organism>
<comment type="caution">
    <text evidence="1">The sequence shown here is derived from an EMBL/GenBank/DDBJ whole genome shotgun (WGS) entry which is preliminary data.</text>
</comment>
<proteinExistence type="predicted"/>
<keyword evidence="2" id="KW-1185">Reference proteome</keyword>
<reference evidence="1 2" key="1">
    <citation type="submission" date="2021-06" db="EMBL/GenBank/DDBJ databases">
        <authorList>
            <person name="Kallberg Y."/>
            <person name="Tangrot J."/>
            <person name="Rosling A."/>
        </authorList>
    </citation>
    <scope>NUCLEOTIDE SEQUENCE [LARGE SCALE GENOMIC DNA]</scope>
    <source>
        <strain evidence="1 2">120-4 pot B 10/14</strain>
    </source>
</reference>
<accession>A0ABN7UKS1</accession>
<evidence type="ECO:0000313" key="1">
    <source>
        <dbReference type="EMBL" id="CAG8618636.1"/>
    </source>
</evidence>
<evidence type="ECO:0000313" key="2">
    <source>
        <dbReference type="Proteomes" id="UP000789901"/>
    </source>
</evidence>
<name>A0ABN7UKS1_GIGMA</name>